<proteinExistence type="inferred from homology"/>
<dbReference type="InterPro" id="IPR004087">
    <property type="entry name" value="KH_dom"/>
</dbReference>
<feature type="binding site" evidence="5">
    <location>
        <position position="494"/>
    </location>
    <ligand>
        <name>Mg(2+)</name>
        <dbReference type="ChEBI" id="CHEBI:18420"/>
    </ligand>
</feature>
<comment type="caution">
    <text evidence="8">The sequence shown here is derived from an EMBL/GenBank/DDBJ whole genome shotgun (WGS) entry which is preliminary data.</text>
</comment>
<evidence type="ECO:0000256" key="6">
    <source>
        <dbReference type="SAM" id="MobiDB-lite"/>
    </source>
</evidence>
<keyword evidence="4 5" id="KW-0694">RNA-binding</keyword>
<dbReference type="SUPFAM" id="SSF46915">
    <property type="entry name" value="Polynucleotide phosphorylase/guanosine pentaphosphate synthase (PNPase/GPSI), domain 3"/>
    <property type="match status" value="1"/>
</dbReference>
<feature type="region of interest" description="Disordered" evidence="6">
    <location>
        <begin position="697"/>
        <end position="732"/>
    </location>
</feature>
<accession>A0A1G2A8J5</accession>
<dbReference type="EMBL" id="MHJU01000036">
    <property type="protein sequence ID" value="OGY72380.1"/>
    <property type="molecule type" value="Genomic_DNA"/>
</dbReference>
<dbReference type="EC" id="2.7.7.8" evidence="5"/>
<dbReference type="HAMAP" id="MF_01595">
    <property type="entry name" value="PNPase"/>
    <property type="match status" value="1"/>
</dbReference>
<dbReference type="SUPFAM" id="SSF55666">
    <property type="entry name" value="Ribonuclease PH domain 2-like"/>
    <property type="match status" value="2"/>
</dbReference>
<dbReference type="PROSITE" id="PS50084">
    <property type="entry name" value="KH_TYPE_1"/>
    <property type="match status" value="1"/>
</dbReference>
<dbReference type="GO" id="GO:0000175">
    <property type="term" value="F:3'-5'-RNA exonuclease activity"/>
    <property type="evidence" value="ECO:0007669"/>
    <property type="project" value="TreeGrafter"/>
</dbReference>
<dbReference type="Gene3D" id="3.30.230.70">
    <property type="entry name" value="GHMP Kinase, N-terminal domain"/>
    <property type="match status" value="2"/>
</dbReference>
<name>A0A1G2A8J5_9BACT</name>
<dbReference type="SMART" id="SM00316">
    <property type="entry name" value="S1"/>
    <property type="match status" value="1"/>
</dbReference>
<dbReference type="InterPro" id="IPR027408">
    <property type="entry name" value="PNPase/RNase_PH_dom_sf"/>
</dbReference>
<comment type="similarity">
    <text evidence="1 5">Belongs to the polyribonucleotide nucleotidyltransferase family.</text>
</comment>
<gene>
    <name evidence="5" type="primary">pnp</name>
    <name evidence="8" type="ORF">A3H61_03615</name>
</gene>
<dbReference type="Pfam" id="PF01138">
    <property type="entry name" value="RNase_PH"/>
    <property type="match status" value="2"/>
</dbReference>
<dbReference type="PROSITE" id="PS50126">
    <property type="entry name" value="S1"/>
    <property type="match status" value="1"/>
</dbReference>
<sequence length="732" mass="80033">MNDPKKWSIEWGGRTLTIEVGKYAPQTDASCICRYGDTEVLATVVEAAHPREGIDFFPLMVDYEEKFYAAGKIKGSRFIKREGRPTDEAILMARMIDRAIRPLFDNKTRKDVQVVLTVFSIDEDNDPDIPALIAASFALSISQLNWHGPISGMRIGLINGEFTLNPSYSARELASADCVIATTENQKLIMMEAEGSEIPESVVLEMIALATKHNDHMVRFLSGIQKEIGKPKLIAASEDHGLTGEELEIVHKYLAREIPRALFNQPKATKRERGQTVSELKQSLDEHLCEKQIGKDKREKALALVKEDVEQAVSRGILDDGKRVDGRGLEDVRPLLMDVSIFPRTHGSAHFSRGETQVVSIVTLGAPGDVQFLDTMETEDKKHFMHHYNFPPFSVGEVAPLRGPGRREIGHGALAEKAIRAVLPPKTAFPYTIRVVSEVLSSNGSSSMASACGSSLALMDTGVPITRHVAGIAMGLATDGKQYRVFTDLQDLEDGPGGMDFKICGTSKGITAIQMDTKSDGLPYEVVKETFAKARKAIDEILLKMSTLIASPRAELSPYSPRIYTLHIDPEKIGLVIGPQGKMINKIIDETGVEIDIEKDGTVLITSVSKEGAEKAVAAVNELTREVKVGDIFEGKVTRIMNFGAMVGITPAQDGMVHVSNLANGFVRNVEDVVKMGDILKVRVIEIDEQGRVNLTVEGVEPKPTRPMGARNGPPRGNGFRGGPPRSGGSRY</sequence>
<keyword evidence="2 5" id="KW-0808">Transferase</keyword>
<dbReference type="GO" id="GO:0006396">
    <property type="term" value="P:RNA processing"/>
    <property type="evidence" value="ECO:0007669"/>
    <property type="project" value="InterPro"/>
</dbReference>
<comment type="cofactor">
    <cofactor evidence="5">
        <name>Mg(2+)</name>
        <dbReference type="ChEBI" id="CHEBI:18420"/>
    </cofactor>
</comment>
<dbReference type="Pfam" id="PF00013">
    <property type="entry name" value="KH_1"/>
    <property type="match status" value="1"/>
</dbReference>
<dbReference type="InterPro" id="IPR001247">
    <property type="entry name" value="ExoRNase_PH_dom1"/>
</dbReference>
<dbReference type="Proteomes" id="UP000178315">
    <property type="component" value="Unassembled WGS sequence"/>
</dbReference>
<dbReference type="GO" id="GO:0004654">
    <property type="term" value="F:polyribonucleotide nucleotidyltransferase activity"/>
    <property type="evidence" value="ECO:0007669"/>
    <property type="project" value="UniProtKB-UniRule"/>
</dbReference>
<dbReference type="InterPro" id="IPR012340">
    <property type="entry name" value="NA-bd_OB-fold"/>
</dbReference>
<dbReference type="InterPro" id="IPR036345">
    <property type="entry name" value="ExoRNase_PH_dom2_sf"/>
</dbReference>
<dbReference type="InterPro" id="IPR012162">
    <property type="entry name" value="PNPase"/>
</dbReference>
<dbReference type="GO" id="GO:0005829">
    <property type="term" value="C:cytosol"/>
    <property type="evidence" value="ECO:0007669"/>
    <property type="project" value="TreeGrafter"/>
</dbReference>
<dbReference type="PANTHER" id="PTHR11252:SF0">
    <property type="entry name" value="POLYRIBONUCLEOTIDE NUCLEOTIDYLTRANSFERASE 1, MITOCHONDRIAL"/>
    <property type="match status" value="1"/>
</dbReference>
<keyword evidence="5" id="KW-0460">Magnesium</keyword>
<dbReference type="Pfam" id="PF03725">
    <property type="entry name" value="RNase_PH_C"/>
    <property type="match status" value="1"/>
</dbReference>
<dbReference type="CDD" id="cd04472">
    <property type="entry name" value="S1_PNPase"/>
    <property type="match status" value="1"/>
</dbReference>
<dbReference type="InterPro" id="IPR036456">
    <property type="entry name" value="PNPase_PH_RNA-bd_sf"/>
</dbReference>
<comment type="subcellular location">
    <subcellularLocation>
        <location evidence="5">Cytoplasm</location>
    </subcellularLocation>
</comment>
<evidence type="ECO:0000259" key="7">
    <source>
        <dbReference type="PROSITE" id="PS50126"/>
    </source>
</evidence>
<evidence type="ECO:0000256" key="2">
    <source>
        <dbReference type="ARBA" id="ARBA00022679"/>
    </source>
</evidence>
<keyword evidence="3 5" id="KW-0548">Nucleotidyltransferase</keyword>
<protein>
    <recommendedName>
        <fullName evidence="5">Polyribonucleotide nucleotidyltransferase</fullName>
        <ecNumber evidence="5">2.7.7.8</ecNumber>
    </recommendedName>
    <alternativeName>
        <fullName evidence="5">Polynucleotide phosphorylase</fullName>
        <shortName evidence="5">PNPase</shortName>
    </alternativeName>
</protein>
<evidence type="ECO:0000256" key="5">
    <source>
        <dbReference type="HAMAP-Rule" id="MF_01595"/>
    </source>
</evidence>
<dbReference type="Pfam" id="PF00575">
    <property type="entry name" value="S1"/>
    <property type="match status" value="1"/>
</dbReference>
<evidence type="ECO:0000313" key="9">
    <source>
        <dbReference type="Proteomes" id="UP000178315"/>
    </source>
</evidence>
<dbReference type="InterPro" id="IPR036612">
    <property type="entry name" value="KH_dom_type_1_sf"/>
</dbReference>
<dbReference type="GO" id="GO:0000287">
    <property type="term" value="F:magnesium ion binding"/>
    <property type="evidence" value="ECO:0007669"/>
    <property type="project" value="UniProtKB-UniRule"/>
</dbReference>
<dbReference type="Gene3D" id="2.40.50.140">
    <property type="entry name" value="Nucleic acid-binding proteins"/>
    <property type="match status" value="1"/>
</dbReference>
<organism evidence="8 9">
    <name type="scientific">Candidatus Jacksonbacteria bacterium RIFCSPLOWO2_02_FULL_44_20</name>
    <dbReference type="NCBI Taxonomy" id="1798460"/>
    <lineage>
        <taxon>Bacteria</taxon>
        <taxon>Candidatus Jacksoniibacteriota</taxon>
    </lineage>
</organism>
<dbReference type="InterPro" id="IPR003029">
    <property type="entry name" value="S1_domain"/>
</dbReference>
<dbReference type="InterPro" id="IPR004088">
    <property type="entry name" value="KH_dom_type_1"/>
</dbReference>
<dbReference type="GO" id="GO:0003723">
    <property type="term" value="F:RNA binding"/>
    <property type="evidence" value="ECO:0007669"/>
    <property type="project" value="UniProtKB-UniRule"/>
</dbReference>
<keyword evidence="5" id="KW-0479">Metal-binding</keyword>
<comment type="function">
    <text evidence="5">Involved in mRNA degradation. Catalyzes the phosphorolysis of single-stranded polyribonucleotides processively in the 3'- to 5'-direction.</text>
</comment>
<dbReference type="InterPro" id="IPR020568">
    <property type="entry name" value="Ribosomal_Su5_D2-typ_SF"/>
</dbReference>
<evidence type="ECO:0000256" key="3">
    <source>
        <dbReference type="ARBA" id="ARBA00022695"/>
    </source>
</evidence>
<dbReference type="SMART" id="SM00322">
    <property type="entry name" value="KH"/>
    <property type="match status" value="1"/>
</dbReference>
<dbReference type="AlphaFoldDB" id="A0A1G2A8J5"/>
<reference evidence="8 9" key="1">
    <citation type="journal article" date="2016" name="Nat. Commun.">
        <title>Thousands of microbial genomes shed light on interconnected biogeochemical processes in an aquifer system.</title>
        <authorList>
            <person name="Anantharaman K."/>
            <person name="Brown C.T."/>
            <person name="Hug L.A."/>
            <person name="Sharon I."/>
            <person name="Castelle C.J."/>
            <person name="Probst A.J."/>
            <person name="Thomas B.C."/>
            <person name="Singh A."/>
            <person name="Wilkins M.J."/>
            <person name="Karaoz U."/>
            <person name="Brodie E.L."/>
            <person name="Williams K.H."/>
            <person name="Hubbard S.S."/>
            <person name="Banfield J.F."/>
        </authorList>
    </citation>
    <scope>NUCLEOTIDE SEQUENCE [LARGE SCALE GENOMIC DNA]</scope>
</reference>
<dbReference type="CDD" id="cd11364">
    <property type="entry name" value="RNase_PH_PNPase_2"/>
    <property type="match status" value="1"/>
</dbReference>
<dbReference type="PANTHER" id="PTHR11252">
    <property type="entry name" value="POLYRIBONUCLEOTIDE NUCLEOTIDYLTRANSFERASE"/>
    <property type="match status" value="1"/>
</dbReference>
<dbReference type="CDD" id="cd02393">
    <property type="entry name" value="KH-I_PNPase"/>
    <property type="match status" value="1"/>
</dbReference>
<dbReference type="NCBIfam" id="NF008805">
    <property type="entry name" value="PRK11824.1"/>
    <property type="match status" value="1"/>
</dbReference>
<dbReference type="InterPro" id="IPR015847">
    <property type="entry name" value="ExoRNase_PH_dom2"/>
</dbReference>
<keyword evidence="5" id="KW-0963">Cytoplasm</keyword>
<dbReference type="FunFam" id="3.30.1370.10:FF:000001">
    <property type="entry name" value="Polyribonucleotide nucleotidyltransferase"/>
    <property type="match status" value="1"/>
</dbReference>
<evidence type="ECO:0000256" key="4">
    <source>
        <dbReference type="ARBA" id="ARBA00022884"/>
    </source>
</evidence>
<feature type="binding site" evidence="5">
    <location>
        <position position="500"/>
    </location>
    <ligand>
        <name>Mg(2+)</name>
        <dbReference type="ChEBI" id="CHEBI:18420"/>
    </ligand>
</feature>
<dbReference type="GO" id="GO:0006402">
    <property type="term" value="P:mRNA catabolic process"/>
    <property type="evidence" value="ECO:0007669"/>
    <property type="project" value="UniProtKB-UniRule"/>
</dbReference>
<dbReference type="FunFam" id="3.30.230.70:FF:000001">
    <property type="entry name" value="Polyribonucleotide nucleotidyltransferase"/>
    <property type="match status" value="1"/>
</dbReference>
<dbReference type="PIRSF" id="PIRSF005499">
    <property type="entry name" value="PNPase"/>
    <property type="match status" value="1"/>
</dbReference>
<feature type="compositionally biased region" description="Gly residues" evidence="6">
    <location>
        <begin position="719"/>
        <end position="732"/>
    </location>
</feature>
<evidence type="ECO:0000256" key="1">
    <source>
        <dbReference type="ARBA" id="ARBA00007404"/>
    </source>
</evidence>
<dbReference type="SUPFAM" id="SSF54211">
    <property type="entry name" value="Ribosomal protein S5 domain 2-like"/>
    <property type="match status" value="2"/>
</dbReference>
<dbReference type="SUPFAM" id="SSF54791">
    <property type="entry name" value="Eukaryotic type KH-domain (KH-domain type I)"/>
    <property type="match status" value="1"/>
</dbReference>
<dbReference type="SUPFAM" id="SSF50249">
    <property type="entry name" value="Nucleic acid-binding proteins"/>
    <property type="match status" value="1"/>
</dbReference>
<comment type="catalytic activity">
    <reaction evidence="5">
        <text>RNA(n+1) + phosphate = RNA(n) + a ribonucleoside 5'-diphosphate</text>
        <dbReference type="Rhea" id="RHEA:22096"/>
        <dbReference type="Rhea" id="RHEA-COMP:14527"/>
        <dbReference type="Rhea" id="RHEA-COMP:17342"/>
        <dbReference type="ChEBI" id="CHEBI:43474"/>
        <dbReference type="ChEBI" id="CHEBI:57930"/>
        <dbReference type="ChEBI" id="CHEBI:140395"/>
        <dbReference type="EC" id="2.7.7.8"/>
    </reaction>
</comment>
<dbReference type="Gene3D" id="3.30.1370.10">
    <property type="entry name" value="K Homology domain, type 1"/>
    <property type="match status" value="1"/>
</dbReference>
<evidence type="ECO:0000313" key="8">
    <source>
        <dbReference type="EMBL" id="OGY72380.1"/>
    </source>
</evidence>
<feature type="compositionally biased region" description="Low complexity" evidence="6">
    <location>
        <begin position="706"/>
        <end position="718"/>
    </location>
</feature>
<dbReference type="NCBIfam" id="TIGR03591">
    <property type="entry name" value="polynuc_phos"/>
    <property type="match status" value="1"/>
</dbReference>
<feature type="domain" description="S1 motif" evidence="7">
    <location>
        <begin position="630"/>
        <end position="698"/>
    </location>
</feature>